<comment type="caution">
    <text evidence="2">The sequence shown here is derived from an EMBL/GenBank/DDBJ whole genome shotgun (WGS) entry which is preliminary data.</text>
</comment>
<protein>
    <submittedName>
        <fullName evidence="2">Outer membrane protein</fullName>
    </submittedName>
</protein>
<gene>
    <name evidence="2" type="ORF">FHS09_001720</name>
</gene>
<dbReference type="EMBL" id="JACHWZ010000006">
    <property type="protein sequence ID" value="MBB3060900.1"/>
    <property type="molecule type" value="Genomic_DNA"/>
</dbReference>
<dbReference type="GO" id="GO:0019867">
    <property type="term" value="C:outer membrane"/>
    <property type="evidence" value="ECO:0007669"/>
    <property type="project" value="InterPro"/>
</dbReference>
<reference evidence="2 3" key="1">
    <citation type="submission" date="2020-08" db="EMBL/GenBank/DDBJ databases">
        <title>Genomic Encyclopedia of Type Strains, Phase III (KMG-III): the genomes of soil and plant-associated and newly described type strains.</title>
        <authorList>
            <person name="Whitman W."/>
        </authorList>
    </citation>
    <scope>NUCLEOTIDE SEQUENCE [LARGE SCALE GENOMIC DNA]</scope>
    <source>
        <strain evidence="2 3">CECT 8799</strain>
    </source>
</reference>
<accession>A0A7W4WAW9</accession>
<organism evidence="2 3">
    <name type="scientific">Microbulbifer rhizosphaerae</name>
    <dbReference type="NCBI Taxonomy" id="1562603"/>
    <lineage>
        <taxon>Bacteria</taxon>
        <taxon>Pseudomonadati</taxon>
        <taxon>Pseudomonadota</taxon>
        <taxon>Gammaproteobacteria</taxon>
        <taxon>Cellvibrionales</taxon>
        <taxon>Microbulbiferaceae</taxon>
        <taxon>Microbulbifer</taxon>
    </lineage>
</organism>
<dbReference type="Pfam" id="PF03922">
    <property type="entry name" value="OmpW"/>
    <property type="match status" value="1"/>
</dbReference>
<dbReference type="AlphaFoldDB" id="A0A7W4WAW9"/>
<dbReference type="GO" id="GO:0055085">
    <property type="term" value="P:transmembrane transport"/>
    <property type="evidence" value="ECO:0007669"/>
    <property type="project" value="TreeGrafter"/>
</dbReference>
<name>A0A7W4WAW9_9GAMM</name>
<evidence type="ECO:0000256" key="1">
    <source>
        <dbReference type="SAM" id="SignalP"/>
    </source>
</evidence>
<dbReference type="Gene3D" id="2.40.160.20">
    <property type="match status" value="1"/>
</dbReference>
<keyword evidence="1" id="KW-0732">Signal</keyword>
<evidence type="ECO:0000313" key="3">
    <source>
        <dbReference type="Proteomes" id="UP000535937"/>
    </source>
</evidence>
<evidence type="ECO:0000313" key="2">
    <source>
        <dbReference type="EMBL" id="MBB3060900.1"/>
    </source>
</evidence>
<dbReference type="RefSeq" id="WP_183458728.1">
    <property type="nucleotide sequence ID" value="NZ_JACHWZ010000006.1"/>
</dbReference>
<dbReference type="PANTHER" id="PTHR36920:SF1">
    <property type="entry name" value="OUTER MEMBRANE PROTEIN W"/>
    <property type="match status" value="1"/>
</dbReference>
<feature type="chain" id="PRO_5030668477" evidence="1">
    <location>
        <begin position="21"/>
        <end position="279"/>
    </location>
</feature>
<keyword evidence="3" id="KW-1185">Reference proteome</keyword>
<dbReference type="SUPFAM" id="SSF56925">
    <property type="entry name" value="OMPA-like"/>
    <property type="match status" value="1"/>
</dbReference>
<dbReference type="InterPro" id="IPR011250">
    <property type="entry name" value="OMP/PagP_B-barrel"/>
</dbReference>
<feature type="signal peptide" evidence="1">
    <location>
        <begin position="1"/>
        <end position="20"/>
    </location>
</feature>
<dbReference type="InterPro" id="IPR005618">
    <property type="entry name" value="OMPW"/>
</dbReference>
<dbReference type="PANTHER" id="PTHR36920">
    <property type="match status" value="1"/>
</dbReference>
<sequence>MKMMRILPPLALTVFSAAAAAGPAGYAPPPVPDKIYGAGTVVGRIGISYIHPLEDEVTFADRFFFDDPLDNDEAFRARVDPDDEWGWNVSGMWFPIDHFALELSFVWGNEHEGGHGRGAFARIEPVFLGDPLFFDNDFAEFESRKSQAMINWFPLDPSCMFQPYIGVGINYTDFHEEDFTLFDGVIFDEFGPLTGDLDLGHSWGYAWQVGADWVFGRESAWLVNAAAIWVDSETEMGFDIYSPGVLGDGALPVLRESFSGDYRYNPWTFNLSIGYKFTF</sequence>
<proteinExistence type="predicted"/>
<dbReference type="Proteomes" id="UP000535937">
    <property type="component" value="Unassembled WGS sequence"/>
</dbReference>